<dbReference type="OrthoDB" id="3405537at2"/>
<accession>A0A2S6APS9</accession>
<evidence type="ECO:0000313" key="2">
    <source>
        <dbReference type="Proteomes" id="UP000239874"/>
    </source>
</evidence>
<reference evidence="1 2" key="1">
    <citation type="submission" date="2018-02" db="EMBL/GenBank/DDBJ databases">
        <title>8 Nocardia nova and 1 Nocardia cyriacigeorgica strain used for evolution to TMP-SMX.</title>
        <authorList>
            <person name="Mehta H."/>
            <person name="Weng J."/>
            <person name="Shamoo Y."/>
        </authorList>
    </citation>
    <scope>NUCLEOTIDE SEQUENCE [LARGE SCALE GENOMIC DNA]</scope>
    <source>
        <strain evidence="1 2">MDA3139</strain>
    </source>
</reference>
<comment type="caution">
    <text evidence="1">The sequence shown here is derived from an EMBL/GenBank/DDBJ whole genome shotgun (WGS) entry which is preliminary data.</text>
</comment>
<protein>
    <recommendedName>
        <fullName evidence="3">Tyr recombinase domain-containing protein</fullName>
    </recommendedName>
</protein>
<dbReference type="RefSeq" id="WP_104376374.1">
    <property type="nucleotide sequence ID" value="NZ_PSZC01000010.1"/>
</dbReference>
<dbReference type="Proteomes" id="UP000239874">
    <property type="component" value="Unassembled WGS sequence"/>
</dbReference>
<dbReference type="EMBL" id="PSZC01000010">
    <property type="protein sequence ID" value="PPJ37209.1"/>
    <property type="molecule type" value="Genomic_DNA"/>
</dbReference>
<gene>
    <name evidence="1" type="ORF">C5E45_16295</name>
</gene>
<sequence>MCLPIGNVTHPAGRVGLRLGRQSLITPDSLDGLLIELVATRRGKASLDLDGDRNRWLFPGGLPGTAIHPTTLAARLRRLGVPSRTGRNTALADHAAVLPAKVLSDLLGLSVTAAIRWGKLADISGDTCAAGLTRRRAAKPTSQQPQMVQD</sequence>
<evidence type="ECO:0008006" key="3">
    <source>
        <dbReference type="Google" id="ProtNLM"/>
    </source>
</evidence>
<dbReference type="AlphaFoldDB" id="A0A2S6APS9"/>
<organism evidence="1 2">
    <name type="scientific">Nocardia nova</name>
    <dbReference type="NCBI Taxonomy" id="37330"/>
    <lineage>
        <taxon>Bacteria</taxon>
        <taxon>Bacillati</taxon>
        <taxon>Actinomycetota</taxon>
        <taxon>Actinomycetes</taxon>
        <taxon>Mycobacteriales</taxon>
        <taxon>Nocardiaceae</taxon>
        <taxon>Nocardia</taxon>
    </lineage>
</organism>
<name>A0A2S6APS9_9NOCA</name>
<evidence type="ECO:0000313" key="1">
    <source>
        <dbReference type="EMBL" id="PPJ37209.1"/>
    </source>
</evidence>
<proteinExistence type="predicted"/>